<dbReference type="GO" id="GO:0016853">
    <property type="term" value="F:isomerase activity"/>
    <property type="evidence" value="ECO:0007669"/>
    <property type="project" value="UniProtKB-KW"/>
</dbReference>
<evidence type="ECO:0000256" key="1">
    <source>
        <dbReference type="ARBA" id="ARBA00008558"/>
    </source>
</evidence>
<accession>A0A9E7ZUS7</accession>
<organism evidence="3">
    <name type="scientific">Bosea sp. NBC_00436</name>
    <dbReference type="NCBI Taxonomy" id="2969620"/>
    <lineage>
        <taxon>Bacteria</taxon>
        <taxon>Pseudomonadati</taxon>
        <taxon>Pseudomonadota</taxon>
        <taxon>Alphaproteobacteria</taxon>
        <taxon>Hyphomicrobiales</taxon>
        <taxon>Boseaceae</taxon>
        <taxon>Bosea</taxon>
    </lineage>
</organism>
<keyword evidence="2" id="KW-0413">Isomerase</keyword>
<dbReference type="InterPro" id="IPR008928">
    <property type="entry name" value="6-hairpin_glycosidase_sf"/>
</dbReference>
<dbReference type="SUPFAM" id="SSF48208">
    <property type="entry name" value="Six-hairpin glycosidases"/>
    <property type="match status" value="1"/>
</dbReference>
<sequence length="391" mass="43368">MKREEVPKSANDLPSKAWLREILIPAWIDRAVRPGRAGFVEMLDPADPAREPGALRTTLVTARLTYVFSHAHLLDPKSEALAAAHHGFAFLRDACREGGQGRFLHSVREDGTPVDSRTDLYDLAFVLFAMAWYYRATQDDQALAIADEVIGFIEGEMAHPLGGFAEDTLGTQPRRQNPHMHLLEAFHALAEATGEQRWLDHANAIVRLASEHLVDTETGTLGEYFTDDWKPATGAAGMVCEPGHHFEWTWLLLHHWHLTGEAQARDLAERLYGFAVRYGLDGGSAGPLAAFDVVDRSGNVTASTKLLWPQTEAIKAFLARIEFLGDADAAARLEKHLASLFRWFVAPETGLWFNQLAKDGAPIQTAIPVRVLYHLLLALAEWERVRGDAAS</sequence>
<evidence type="ECO:0000313" key="3">
    <source>
        <dbReference type="EMBL" id="UZF86737.1"/>
    </source>
</evidence>
<dbReference type="InterPro" id="IPR012341">
    <property type="entry name" value="6hp_glycosidase-like_sf"/>
</dbReference>
<dbReference type="EMBL" id="CP102774">
    <property type="protein sequence ID" value="UZF86737.1"/>
    <property type="molecule type" value="Genomic_DNA"/>
</dbReference>
<gene>
    <name evidence="3" type="ORF">NWE54_23755</name>
</gene>
<dbReference type="GO" id="GO:0005975">
    <property type="term" value="P:carbohydrate metabolic process"/>
    <property type="evidence" value="ECO:0007669"/>
    <property type="project" value="InterPro"/>
</dbReference>
<reference evidence="3" key="1">
    <citation type="submission" date="2022-08" db="EMBL/GenBank/DDBJ databases">
        <title>Complete Genome Sequences of 2 Bosea sp. soil isolates.</title>
        <authorList>
            <person name="Alvarez Arevalo M."/>
            <person name="Sterndorff E.B."/>
            <person name="Faurdal D."/>
            <person name="Joergensen T.S."/>
            <person name="Weber T."/>
        </authorList>
    </citation>
    <scope>NUCLEOTIDE SEQUENCE</scope>
    <source>
        <strain evidence="3">NBC_00436</strain>
    </source>
</reference>
<dbReference type="Pfam" id="PF07221">
    <property type="entry name" value="GlcNAc_2-epim"/>
    <property type="match status" value="1"/>
</dbReference>
<dbReference type="PANTHER" id="PTHR15108">
    <property type="entry name" value="N-ACYLGLUCOSAMINE-2-EPIMERASE"/>
    <property type="match status" value="1"/>
</dbReference>
<dbReference type="InterPro" id="IPR010819">
    <property type="entry name" value="AGE/CE"/>
</dbReference>
<dbReference type="Gene3D" id="1.50.10.10">
    <property type="match status" value="1"/>
</dbReference>
<comment type="similarity">
    <text evidence="1">Belongs to the N-acylglucosamine 2-epimerase family.</text>
</comment>
<dbReference type="AlphaFoldDB" id="A0A9E7ZUS7"/>
<proteinExistence type="inferred from homology"/>
<name>A0A9E7ZUS7_9HYPH</name>
<protein>
    <submittedName>
        <fullName evidence="3">AGE family epimerase/isomerase</fullName>
    </submittedName>
</protein>
<evidence type="ECO:0000256" key="2">
    <source>
        <dbReference type="ARBA" id="ARBA00023235"/>
    </source>
</evidence>